<feature type="compositionally biased region" description="Gly residues" evidence="1">
    <location>
        <begin position="92"/>
        <end position="102"/>
    </location>
</feature>
<dbReference type="AlphaFoldDB" id="A0A8I0CPL8"/>
<feature type="region of interest" description="Disordered" evidence="1">
    <location>
        <begin position="1"/>
        <end position="48"/>
    </location>
</feature>
<comment type="caution">
    <text evidence="3">The sequence shown here is derived from an EMBL/GenBank/DDBJ whole genome shotgun (WGS) entry which is preliminary data.</text>
</comment>
<keyword evidence="2" id="KW-0472">Membrane</keyword>
<evidence type="ECO:0000256" key="2">
    <source>
        <dbReference type="SAM" id="Phobius"/>
    </source>
</evidence>
<protein>
    <submittedName>
        <fullName evidence="3">Uncharacterized protein</fullName>
    </submittedName>
</protein>
<proteinExistence type="predicted"/>
<dbReference type="Proteomes" id="UP000612712">
    <property type="component" value="Unassembled WGS sequence"/>
</dbReference>
<feature type="transmembrane region" description="Helical" evidence="2">
    <location>
        <begin position="55"/>
        <end position="77"/>
    </location>
</feature>
<accession>A0A8I0CPL8</accession>
<gene>
    <name evidence="3" type="ORF">FHU32_001328</name>
</gene>
<evidence type="ECO:0000313" key="3">
    <source>
        <dbReference type="EMBL" id="MBB3116101.1"/>
    </source>
</evidence>
<feature type="compositionally biased region" description="Low complexity" evidence="1">
    <location>
        <begin position="201"/>
        <end position="236"/>
    </location>
</feature>
<keyword evidence="2" id="KW-0812">Transmembrane</keyword>
<organism evidence="3 4">
    <name type="scientific">Corynebacterium bovis DSM 20582 = CIP 54.80</name>
    <dbReference type="NCBI Taxonomy" id="927655"/>
    <lineage>
        <taxon>Bacteria</taxon>
        <taxon>Bacillati</taxon>
        <taxon>Actinomycetota</taxon>
        <taxon>Actinomycetes</taxon>
        <taxon>Mycobacteriales</taxon>
        <taxon>Corynebacteriaceae</taxon>
        <taxon>Corynebacterium</taxon>
    </lineage>
</organism>
<evidence type="ECO:0000256" key="1">
    <source>
        <dbReference type="SAM" id="MobiDB-lite"/>
    </source>
</evidence>
<feature type="region of interest" description="Disordered" evidence="1">
    <location>
        <begin position="81"/>
        <end position="143"/>
    </location>
</feature>
<reference evidence="3" key="1">
    <citation type="submission" date="2020-08" db="EMBL/GenBank/DDBJ databases">
        <title>Sequencing the genomes of 1000 actinobacteria strains.</title>
        <authorList>
            <person name="Klenk H.-P."/>
        </authorList>
    </citation>
    <scope>NUCLEOTIDE SEQUENCE</scope>
    <source>
        <strain evidence="3">DSM 20582</strain>
    </source>
</reference>
<sequence length="351" mass="34160">MTEQDGTPEVPAGSATPEVPAGSATPEVPAGSATPEAPAGSATPGGRRRVRPLTVLFGAVVTVTVVVLVVIAVLLALGDGGDDADSRDAALDGGGRAGGAPGGPSAAAPATPTGPGPDVPAGQLVTSPGASTGLDGSLRDPALGALPRPVAELLHDCREGDVTIEAVGGATDGEPAAATTSQVAATSAAGGTAAATSGAAAGAAAPTGGDAGSTSAAPSSQVAATSAAPASGTARPRPAERTARAVQCTGRPGTALSDHVVRFIRDRDWADHRRDTFLTAAGPGAPGHGARGRAADGKVVQDDSSRWIAVRAHDQGEVSLVDRRRGIEVDFGIFDDARSAEAFARAVAAAR</sequence>
<feature type="region of interest" description="Disordered" evidence="1">
    <location>
        <begin position="201"/>
        <end position="247"/>
    </location>
</feature>
<keyword evidence="2" id="KW-1133">Transmembrane helix</keyword>
<name>A0A8I0CPL8_9CORY</name>
<dbReference type="RefSeq" id="WP_183273689.1">
    <property type="nucleotide sequence ID" value="NZ_CP047187.1"/>
</dbReference>
<evidence type="ECO:0000313" key="4">
    <source>
        <dbReference type="Proteomes" id="UP000612712"/>
    </source>
</evidence>
<dbReference type="EMBL" id="JACHWT010000005">
    <property type="protein sequence ID" value="MBB3116101.1"/>
    <property type="molecule type" value="Genomic_DNA"/>
</dbReference>